<dbReference type="GO" id="GO:0016301">
    <property type="term" value="F:kinase activity"/>
    <property type="evidence" value="ECO:0007669"/>
    <property type="project" value="UniProtKB-KW"/>
</dbReference>
<accession>A0A1I1U9T0</accession>
<evidence type="ECO:0000313" key="4">
    <source>
        <dbReference type="EMBL" id="SFD67517.1"/>
    </source>
</evidence>
<keyword evidence="5" id="KW-1185">Reference proteome</keyword>
<dbReference type="InterPro" id="IPR029056">
    <property type="entry name" value="Ribokinase-like"/>
</dbReference>
<dbReference type="GO" id="GO:0016798">
    <property type="term" value="F:hydrolase activity, acting on glycosyl bonds"/>
    <property type="evidence" value="ECO:0007669"/>
    <property type="project" value="TreeGrafter"/>
</dbReference>
<dbReference type="PANTHER" id="PTHR42909:SF4">
    <property type="entry name" value="CARBOHYDRATE KINASE, PFKB FAMILY"/>
    <property type="match status" value="1"/>
</dbReference>
<protein>
    <submittedName>
        <fullName evidence="4">Sugar or nucleoside kinase, ribokinase family</fullName>
    </submittedName>
</protein>
<proteinExistence type="predicted"/>
<dbReference type="RefSeq" id="WP_090082401.1">
    <property type="nucleotide sequence ID" value="NZ_FOMR01000003.1"/>
</dbReference>
<dbReference type="InterPro" id="IPR036390">
    <property type="entry name" value="WH_DNA-bd_sf"/>
</dbReference>
<evidence type="ECO:0000313" key="5">
    <source>
        <dbReference type="Proteomes" id="UP000199474"/>
    </source>
</evidence>
<dbReference type="Gene3D" id="3.40.1190.20">
    <property type="match status" value="1"/>
</dbReference>
<dbReference type="Gene3D" id="1.10.10.10">
    <property type="entry name" value="Winged helix-like DNA-binding domain superfamily/Winged helix DNA-binding domain"/>
    <property type="match status" value="1"/>
</dbReference>
<name>A0A1I1U9T0_9BACI</name>
<dbReference type="GO" id="GO:0005737">
    <property type="term" value="C:cytoplasm"/>
    <property type="evidence" value="ECO:0007669"/>
    <property type="project" value="TreeGrafter"/>
</dbReference>
<dbReference type="Proteomes" id="UP000199474">
    <property type="component" value="Unassembled WGS sequence"/>
</dbReference>
<feature type="domain" description="Carbohydrate kinase PfkB" evidence="3">
    <location>
        <begin position="58"/>
        <end position="332"/>
    </location>
</feature>
<dbReference type="AlphaFoldDB" id="A0A1I1U9T0"/>
<keyword evidence="1" id="KW-0808">Transferase</keyword>
<keyword evidence="2 4" id="KW-0418">Kinase</keyword>
<evidence type="ECO:0000256" key="1">
    <source>
        <dbReference type="ARBA" id="ARBA00022679"/>
    </source>
</evidence>
<dbReference type="Pfam" id="PF13412">
    <property type="entry name" value="HTH_24"/>
    <property type="match status" value="1"/>
</dbReference>
<evidence type="ECO:0000256" key="2">
    <source>
        <dbReference type="ARBA" id="ARBA00022777"/>
    </source>
</evidence>
<dbReference type="PANTHER" id="PTHR42909">
    <property type="entry name" value="ZGC:136858"/>
    <property type="match status" value="1"/>
</dbReference>
<sequence>MNERERKLFQLIKKNPYISQQELAEALDLSRPSVANLISGLMKKGYIKGKAYILNELKEVICIGGANIDRKFYAKVPLGEGTSNPVRSEQNAGGVARNIAENLGKLDVNTKLLTVSGTDKDWDYIKEASAPYMNLEDVTHFTEETTGSYTAVLDQSGDLVYGFADMEIFDLMIPEWIKAHVPVLLQARCILADLNCPKETLAFLAQFAASHDIPLIIVTVSAPKMERLPAELSGVTWLITNKTESEAFFQGQFSMHELTAKWLESAVQNVVITNGKEGAVIGNQTEGIHHVSAVQLDEIADVTGAGDAFSAGVAYAWLNEEELAKIAWTAVVNATKTLMSGYTVRPELSVSQLQDDMEELK</sequence>
<dbReference type="Pfam" id="PF00294">
    <property type="entry name" value="PfkB"/>
    <property type="match status" value="1"/>
</dbReference>
<dbReference type="CDD" id="cd01941">
    <property type="entry name" value="YeiC_kinase_like"/>
    <property type="match status" value="1"/>
</dbReference>
<dbReference type="EMBL" id="FOMR01000003">
    <property type="protein sequence ID" value="SFD67517.1"/>
    <property type="molecule type" value="Genomic_DNA"/>
</dbReference>
<evidence type="ECO:0000259" key="3">
    <source>
        <dbReference type="Pfam" id="PF00294"/>
    </source>
</evidence>
<dbReference type="InterPro" id="IPR002173">
    <property type="entry name" value="Carboh/pur_kinase_PfkB_CS"/>
</dbReference>
<dbReference type="GO" id="GO:0004730">
    <property type="term" value="F:pseudouridylate synthase activity"/>
    <property type="evidence" value="ECO:0007669"/>
    <property type="project" value="TreeGrafter"/>
</dbReference>
<dbReference type="InterPro" id="IPR011611">
    <property type="entry name" value="PfkB_dom"/>
</dbReference>
<reference evidence="5" key="1">
    <citation type="submission" date="2016-10" db="EMBL/GenBank/DDBJ databases">
        <authorList>
            <person name="Varghese N."/>
            <person name="Submissions S."/>
        </authorList>
    </citation>
    <scope>NUCLEOTIDE SEQUENCE [LARGE SCALE GENOMIC DNA]</scope>
    <source>
        <strain evidence="5">DSM 22530</strain>
    </source>
</reference>
<dbReference type="SUPFAM" id="SSF46785">
    <property type="entry name" value="Winged helix' DNA-binding domain"/>
    <property type="match status" value="1"/>
</dbReference>
<organism evidence="4 5">
    <name type="scientific">Lentibacillus persicus</name>
    <dbReference type="NCBI Taxonomy" id="640948"/>
    <lineage>
        <taxon>Bacteria</taxon>
        <taxon>Bacillati</taxon>
        <taxon>Bacillota</taxon>
        <taxon>Bacilli</taxon>
        <taxon>Bacillales</taxon>
        <taxon>Bacillaceae</taxon>
        <taxon>Lentibacillus</taxon>
    </lineage>
</organism>
<dbReference type="SUPFAM" id="SSF53613">
    <property type="entry name" value="Ribokinase-like"/>
    <property type="match status" value="1"/>
</dbReference>
<dbReference type="OrthoDB" id="9806249at2"/>
<gene>
    <name evidence="4" type="ORF">SAMN05216238_103101</name>
</gene>
<dbReference type="STRING" id="640948.SAMN05216238_103101"/>
<dbReference type="InterPro" id="IPR036388">
    <property type="entry name" value="WH-like_DNA-bd_sf"/>
</dbReference>
<dbReference type="PROSITE" id="PS00584">
    <property type="entry name" value="PFKB_KINASES_2"/>
    <property type="match status" value="1"/>
</dbReference>